<dbReference type="EMBL" id="BBMN01000001">
    <property type="protein sequence ID" value="GAL02088.1"/>
    <property type="molecule type" value="Genomic_DNA"/>
</dbReference>
<gene>
    <name evidence="1" type="ORF">JCM19237_4981</name>
</gene>
<organism evidence="1 2">
    <name type="scientific">Photobacterium aphoticum</name>
    <dbReference type="NCBI Taxonomy" id="754436"/>
    <lineage>
        <taxon>Bacteria</taxon>
        <taxon>Pseudomonadati</taxon>
        <taxon>Pseudomonadota</taxon>
        <taxon>Gammaproteobacteria</taxon>
        <taxon>Vibrionales</taxon>
        <taxon>Vibrionaceae</taxon>
        <taxon>Photobacterium</taxon>
    </lineage>
</organism>
<protein>
    <submittedName>
        <fullName evidence="1">Uncharacterized protein</fullName>
    </submittedName>
</protein>
<reference evidence="1 2" key="1">
    <citation type="journal article" date="2014" name="Genome Announc.">
        <title>Draft Genome Sequences of Two Vibrionaceae Species, Vibrio ponticus C121 and Photobacterium aphoticum C119, Isolated as Coral Reef Microbiota.</title>
        <authorList>
            <person name="Al-saari N."/>
            <person name="Meirelles P.M."/>
            <person name="Mino S."/>
            <person name="Suda W."/>
            <person name="Oshima K."/>
            <person name="Hattori M."/>
            <person name="Ohkuma M."/>
            <person name="Thompson F.L."/>
            <person name="Gomez-Gil B."/>
            <person name="Sawabe T."/>
            <person name="Sawabe T."/>
        </authorList>
    </citation>
    <scope>NUCLEOTIDE SEQUENCE [LARGE SCALE GENOMIC DNA]</scope>
    <source>
        <strain evidence="1 2">JCM 19237</strain>
    </source>
</reference>
<dbReference type="AlphaFoldDB" id="A0A090QIM6"/>
<evidence type="ECO:0000313" key="2">
    <source>
        <dbReference type="Proteomes" id="UP000029227"/>
    </source>
</evidence>
<proteinExistence type="predicted"/>
<evidence type="ECO:0000313" key="1">
    <source>
        <dbReference type="EMBL" id="GAL02088.1"/>
    </source>
</evidence>
<sequence>MDAFILCACDLIIVKQAHIAFIQKVFTICKMIFAQGLACMSIELNDRFWLKPSLFQTNR</sequence>
<name>A0A090QIM6_9GAMM</name>
<accession>A0A090QIM6</accession>
<comment type="caution">
    <text evidence="1">The sequence shown here is derived from an EMBL/GenBank/DDBJ whole genome shotgun (WGS) entry which is preliminary data.</text>
</comment>
<dbReference type="Proteomes" id="UP000029227">
    <property type="component" value="Unassembled WGS sequence"/>
</dbReference>